<dbReference type="InterPro" id="IPR002509">
    <property type="entry name" value="NODB_dom"/>
</dbReference>
<dbReference type="AlphaFoldDB" id="A0ABD6P8P0"/>
<dbReference type="CDD" id="cd10918">
    <property type="entry name" value="CE4_NodB_like_5s_6s"/>
    <property type="match status" value="1"/>
</dbReference>
<name>A0ABD6P8P0_9MYCO</name>
<sequence length="282" mass="31007">MPVAAEAPVPVLMYHSVSDAPAPRTRALSVRPAMFAAQLRYLRRHGFTGLTFGELCQRRRTRQRLPARPIVLTFDDGYADFIEEVLPILTEQGFPATLFATTGWLRDSARYAAGPPPGRMLSWGQVTELAAARVEVGSHSHSHAQLDQVSESRLRVELASSRRLLEDRLGLPVRSLAYPYGYSSKRVRAVARQLGYLQAAVVANAVAPADCDPFGVPRLTIRRSTSLPAFARIAHQQRIRLHYAPAHALTTGLAVVRRTRSALRTLTDDLSSSSAPSMGGFR</sequence>
<dbReference type="InterPro" id="IPR011330">
    <property type="entry name" value="Glyco_hydro/deAcase_b/a-brl"/>
</dbReference>
<evidence type="ECO:0000256" key="2">
    <source>
        <dbReference type="ARBA" id="ARBA00022729"/>
    </source>
</evidence>
<accession>A0ABD6P8P0</accession>
<dbReference type="GO" id="GO:0005576">
    <property type="term" value="C:extracellular region"/>
    <property type="evidence" value="ECO:0007669"/>
    <property type="project" value="UniProtKB-SubCell"/>
</dbReference>
<evidence type="ECO:0000313" key="5">
    <source>
        <dbReference type="Proteomes" id="UP000092086"/>
    </source>
</evidence>
<comment type="caution">
    <text evidence="4">The sequence shown here is derived from an EMBL/GenBank/DDBJ whole genome shotgun (WGS) entry which is preliminary data.</text>
</comment>
<feature type="domain" description="NodB homology" evidence="3">
    <location>
        <begin position="68"/>
        <end position="282"/>
    </location>
</feature>
<dbReference type="Proteomes" id="UP000092086">
    <property type="component" value="Unassembled WGS sequence"/>
</dbReference>
<evidence type="ECO:0000313" key="4">
    <source>
        <dbReference type="EMBL" id="OBG42614.1"/>
    </source>
</evidence>
<dbReference type="PANTHER" id="PTHR34216">
    <property type="match status" value="1"/>
</dbReference>
<dbReference type="Gene3D" id="3.20.20.370">
    <property type="entry name" value="Glycoside hydrolase/deacetylase"/>
    <property type="match status" value="1"/>
</dbReference>
<gene>
    <name evidence="4" type="ORF">A5672_11475</name>
</gene>
<dbReference type="SUPFAM" id="SSF88713">
    <property type="entry name" value="Glycoside hydrolase/deacetylase"/>
    <property type="match status" value="1"/>
</dbReference>
<dbReference type="PROSITE" id="PS51677">
    <property type="entry name" value="NODB"/>
    <property type="match status" value="1"/>
</dbReference>
<organism evidence="4 5">
    <name type="scientific">Mycobacterium alsense</name>
    <dbReference type="NCBI Taxonomy" id="324058"/>
    <lineage>
        <taxon>Bacteria</taxon>
        <taxon>Bacillati</taxon>
        <taxon>Actinomycetota</taxon>
        <taxon>Actinomycetes</taxon>
        <taxon>Mycobacteriales</taxon>
        <taxon>Mycobacteriaceae</taxon>
        <taxon>Mycobacterium</taxon>
    </lineage>
</organism>
<dbReference type="Pfam" id="PF01522">
    <property type="entry name" value="Polysacc_deac_1"/>
    <property type="match status" value="1"/>
</dbReference>
<proteinExistence type="predicted"/>
<evidence type="ECO:0000256" key="1">
    <source>
        <dbReference type="ARBA" id="ARBA00004613"/>
    </source>
</evidence>
<reference evidence="4 5" key="1">
    <citation type="submission" date="2016-06" db="EMBL/GenBank/DDBJ databases">
        <authorList>
            <person name="Sutton G."/>
            <person name="Brinkac L."/>
            <person name="Sanka R."/>
            <person name="Adams M."/>
            <person name="Lau E."/>
            <person name="Sam S."/>
            <person name="Sreng N."/>
            <person name="Him V."/>
            <person name="Kerleguer A."/>
            <person name="Cheng S."/>
        </authorList>
    </citation>
    <scope>NUCLEOTIDE SEQUENCE [LARGE SCALE GENOMIC DNA]</scope>
    <source>
        <strain evidence="4 5">E2978</strain>
    </source>
</reference>
<dbReference type="InterPro" id="IPR051398">
    <property type="entry name" value="Polysacch_Deacetylase"/>
</dbReference>
<keyword evidence="2" id="KW-0732">Signal</keyword>
<comment type="subcellular location">
    <subcellularLocation>
        <location evidence="1">Secreted</location>
    </subcellularLocation>
</comment>
<dbReference type="EMBL" id="LZIT01000075">
    <property type="protein sequence ID" value="OBG42614.1"/>
    <property type="molecule type" value="Genomic_DNA"/>
</dbReference>
<dbReference type="PANTHER" id="PTHR34216:SF3">
    <property type="entry name" value="POLY-BETA-1,6-N-ACETYL-D-GLUCOSAMINE N-DEACETYLASE"/>
    <property type="match status" value="1"/>
</dbReference>
<protein>
    <recommendedName>
        <fullName evidence="3">NodB homology domain-containing protein</fullName>
    </recommendedName>
</protein>
<evidence type="ECO:0000259" key="3">
    <source>
        <dbReference type="PROSITE" id="PS51677"/>
    </source>
</evidence>